<reference evidence="1 2" key="1">
    <citation type="submission" date="2009-11" db="EMBL/GenBank/DDBJ databases">
        <title>Annotation of Allomyces macrogynus ATCC 38327.</title>
        <authorList>
            <consortium name="The Broad Institute Genome Sequencing Platform"/>
            <person name="Russ C."/>
            <person name="Cuomo C."/>
            <person name="Burger G."/>
            <person name="Gray M.W."/>
            <person name="Holland P.W.H."/>
            <person name="King N."/>
            <person name="Lang F.B.F."/>
            <person name="Roger A.J."/>
            <person name="Ruiz-Trillo I."/>
            <person name="Young S.K."/>
            <person name="Zeng Q."/>
            <person name="Gargeya S."/>
            <person name="Fitzgerald M."/>
            <person name="Haas B."/>
            <person name="Abouelleil A."/>
            <person name="Alvarado L."/>
            <person name="Arachchi H.M."/>
            <person name="Berlin A."/>
            <person name="Chapman S.B."/>
            <person name="Gearin G."/>
            <person name="Goldberg J."/>
            <person name="Griggs A."/>
            <person name="Gujja S."/>
            <person name="Hansen M."/>
            <person name="Heiman D."/>
            <person name="Howarth C."/>
            <person name="Larimer J."/>
            <person name="Lui A."/>
            <person name="MacDonald P.J.P."/>
            <person name="McCowen C."/>
            <person name="Montmayeur A."/>
            <person name="Murphy C."/>
            <person name="Neiman D."/>
            <person name="Pearson M."/>
            <person name="Priest M."/>
            <person name="Roberts A."/>
            <person name="Saif S."/>
            <person name="Shea T."/>
            <person name="Sisk P."/>
            <person name="Stolte C."/>
            <person name="Sykes S."/>
            <person name="Wortman J."/>
            <person name="Nusbaum C."/>
            <person name="Birren B."/>
        </authorList>
    </citation>
    <scope>NUCLEOTIDE SEQUENCE [LARGE SCALE GENOMIC DNA]</scope>
    <source>
        <strain evidence="1 2">ATCC 38327</strain>
    </source>
</reference>
<dbReference type="AlphaFoldDB" id="A0A0L0SLU5"/>
<dbReference type="VEuPathDB" id="FungiDB:AMAG_18997"/>
<name>A0A0L0SLU5_ALLM3</name>
<dbReference type="Proteomes" id="UP000054350">
    <property type="component" value="Unassembled WGS sequence"/>
</dbReference>
<proteinExistence type="predicted"/>
<accession>A0A0L0SLU5</accession>
<evidence type="ECO:0000313" key="1">
    <source>
        <dbReference type="EMBL" id="KNE63374.1"/>
    </source>
</evidence>
<keyword evidence="2" id="KW-1185">Reference proteome</keyword>
<gene>
    <name evidence="1" type="ORF">AMAG_18997</name>
</gene>
<sequence>MTVPPRSLIERLPDDVLLTLHNSITQYARVDAGVPMVCAHSTRRLCFIHQNGSVPWAWGLQQRKHRILQPTKDHSLAFTIRHWQTDPHTLSTFARREMVTDHAAAQWGPRRAGQISQGPARGMVDIDTCCSSAISIQSDKFTCKLAKTSLGGSPLLCRRISHQ</sequence>
<organism evidence="1 2">
    <name type="scientific">Allomyces macrogynus (strain ATCC 38327)</name>
    <name type="common">Allomyces javanicus var. macrogynus</name>
    <dbReference type="NCBI Taxonomy" id="578462"/>
    <lineage>
        <taxon>Eukaryota</taxon>
        <taxon>Fungi</taxon>
        <taxon>Fungi incertae sedis</taxon>
        <taxon>Blastocladiomycota</taxon>
        <taxon>Blastocladiomycetes</taxon>
        <taxon>Blastocladiales</taxon>
        <taxon>Blastocladiaceae</taxon>
        <taxon>Allomyces</taxon>
    </lineage>
</organism>
<evidence type="ECO:0000313" key="2">
    <source>
        <dbReference type="Proteomes" id="UP000054350"/>
    </source>
</evidence>
<dbReference type="EMBL" id="GG745342">
    <property type="protein sequence ID" value="KNE63374.1"/>
    <property type="molecule type" value="Genomic_DNA"/>
</dbReference>
<reference evidence="2" key="2">
    <citation type="submission" date="2009-11" db="EMBL/GenBank/DDBJ databases">
        <title>The Genome Sequence of Allomyces macrogynus strain ATCC 38327.</title>
        <authorList>
            <consortium name="The Broad Institute Genome Sequencing Platform"/>
            <person name="Russ C."/>
            <person name="Cuomo C."/>
            <person name="Shea T."/>
            <person name="Young S.K."/>
            <person name="Zeng Q."/>
            <person name="Koehrsen M."/>
            <person name="Haas B."/>
            <person name="Borodovsky M."/>
            <person name="Guigo R."/>
            <person name="Alvarado L."/>
            <person name="Berlin A."/>
            <person name="Borenstein D."/>
            <person name="Chen Z."/>
            <person name="Engels R."/>
            <person name="Freedman E."/>
            <person name="Gellesch M."/>
            <person name="Goldberg J."/>
            <person name="Griggs A."/>
            <person name="Gujja S."/>
            <person name="Heiman D."/>
            <person name="Hepburn T."/>
            <person name="Howarth C."/>
            <person name="Jen D."/>
            <person name="Larson L."/>
            <person name="Lewis B."/>
            <person name="Mehta T."/>
            <person name="Park D."/>
            <person name="Pearson M."/>
            <person name="Roberts A."/>
            <person name="Saif S."/>
            <person name="Shenoy N."/>
            <person name="Sisk P."/>
            <person name="Stolte C."/>
            <person name="Sykes S."/>
            <person name="Walk T."/>
            <person name="White J."/>
            <person name="Yandava C."/>
            <person name="Burger G."/>
            <person name="Gray M.W."/>
            <person name="Holland P.W.H."/>
            <person name="King N."/>
            <person name="Lang F.B.F."/>
            <person name="Roger A.J."/>
            <person name="Ruiz-Trillo I."/>
            <person name="Lander E."/>
            <person name="Nusbaum C."/>
        </authorList>
    </citation>
    <scope>NUCLEOTIDE SEQUENCE [LARGE SCALE GENOMIC DNA]</scope>
    <source>
        <strain evidence="2">ATCC 38327</strain>
    </source>
</reference>
<protein>
    <submittedName>
        <fullName evidence="1">Uncharacterized protein</fullName>
    </submittedName>
</protein>